<accession>A0A6I6CSL8</accession>
<dbReference type="Proteomes" id="UP000427716">
    <property type="component" value="Chromosome"/>
</dbReference>
<proteinExistence type="predicted"/>
<evidence type="ECO:0008006" key="5">
    <source>
        <dbReference type="Google" id="ProtNLM"/>
    </source>
</evidence>
<keyword evidence="2" id="KW-1133">Transmembrane helix</keyword>
<feature type="region of interest" description="Disordered" evidence="1">
    <location>
        <begin position="1"/>
        <end position="150"/>
    </location>
</feature>
<feature type="region of interest" description="Disordered" evidence="1">
    <location>
        <begin position="496"/>
        <end position="517"/>
    </location>
</feature>
<evidence type="ECO:0000313" key="4">
    <source>
        <dbReference type="Proteomes" id="UP000427716"/>
    </source>
</evidence>
<gene>
    <name evidence="3" type="ORF">GM160_00260</name>
</gene>
<feature type="region of interest" description="Disordered" evidence="1">
    <location>
        <begin position="350"/>
        <end position="378"/>
    </location>
</feature>
<feature type="compositionally biased region" description="Acidic residues" evidence="1">
    <location>
        <begin position="358"/>
        <end position="373"/>
    </location>
</feature>
<dbReference type="PANTHER" id="PTHR38043">
    <property type="entry name" value="PROTEIN HEMX"/>
    <property type="match status" value="1"/>
</dbReference>
<dbReference type="PANTHER" id="PTHR38043:SF1">
    <property type="entry name" value="PROTEIN HEMX"/>
    <property type="match status" value="1"/>
</dbReference>
<dbReference type="KEGG" id="ghl:GM160_00260"/>
<feature type="compositionally biased region" description="Basic and acidic residues" evidence="1">
    <location>
        <begin position="1"/>
        <end position="22"/>
    </location>
</feature>
<reference evidence="3 4" key="1">
    <citation type="submission" date="2019-11" db="EMBL/GenBank/DDBJ databases">
        <authorList>
            <person name="Zhang J."/>
            <person name="Sun C."/>
        </authorList>
    </citation>
    <scope>NUCLEOTIDE SEQUENCE [LARGE SCALE GENOMIC DNA]</scope>
    <source>
        <strain evidence="4">sp2</strain>
    </source>
</reference>
<keyword evidence="2" id="KW-0472">Membrane</keyword>
<protein>
    <recommendedName>
        <fullName evidence="5">Uroporphyrin-3 C-methyltransferase</fullName>
    </recommendedName>
</protein>
<sequence length="517" mass="55000">MSMDKKDNDKQAEETRAKESQAKETGAGTSARAGRTSASSNASTSSATAGNKDKGQNPGDKGQSGKGDAQKPTAKGGAKPGEKPAASGKSETPSTTGGDKTAGDKPKDVSPTQTSESDASAGETAKGKGANGGGKQSGGAKVTASAGRPRRSATPWLVIGLLVLFALAAVGGWQLWQLQQTVQSQASEQAAQDQALGEQLEQQVTRLNDELGSTRSAVSALEDRGEAIRKEVESGLQAQLADLAERQDHLDERIARIDDRLSRGEIAWKTAEIGFLLTRAQERLTIGRDPDGAMLALRLADQRVAALSRPHWLPLRSAISDAIAGIEATGEGDRVGQALALRRLTDRVEDWPLANETDGGDSEPTEAEADPPETGESLPEDAAWYEKAWAATRGWVAGQVSVTRSDTPTQLRERVATDREMRLWLTAVRESLLSRDQDALSTTLEEARGWLESHYATDADGPAKALEALERTRERFASRDFPSIDAVLDAWERANAREKARADSADATAETGKEDPS</sequence>
<dbReference type="Pfam" id="PF04375">
    <property type="entry name" value="HemX"/>
    <property type="match status" value="1"/>
</dbReference>
<feature type="transmembrane region" description="Helical" evidence="2">
    <location>
        <begin position="156"/>
        <end position="176"/>
    </location>
</feature>
<feature type="compositionally biased region" description="Polar residues" evidence="1">
    <location>
        <begin position="89"/>
        <end position="98"/>
    </location>
</feature>
<feature type="compositionally biased region" description="Low complexity" evidence="1">
    <location>
        <begin position="25"/>
        <end position="50"/>
    </location>
</feature>
<evidence type="ECO:0000256" key="1">
    <source>
        <dbReference type="SAM" id="MobiDB-lite"/>
    </source>
</evidence>
<keyword evidence="4" id="KW-1185">Reference proteome</keyword>
<organism evidence="3 4">
    <name type="scientific">Guyparkeria halophila</name>
    <dbReference type="NCBI Taxonomy" id="47960"/>
    <lineage>
        <taxon>Bacteria</taxon>
        <taxon>Pseudomonadati</taxon>
        <taxon>Pseudomonadota</taxon>
        <taxon>Gammaproteobacteria</taxon>
        <taxon>Chromatiales</taxon>
        <taxon>Thioalkalibacteraceae</taxon>
        <taxon>Guyparkeria</taxon>
    </lineage>
</organism>
<dbReference type="EMBL" id="CP046415">
    <property type="protein sequence ID" value="QGT77436.1"/>
    <property type="molecule type" value="Genomic_DNA"/>
</dbReference>
<dbReference type="InterPro" id="IPR007470">
    <property type="entry name" value="HemX"/>
</dbReference>
<evidence type="ECO:0000313" key="3">
    <source>
        <dbReference type="EMBL" id="QGT77436.1"/>
    </source>
</evidence>
<name>A0A6I6CSL8_9GAMM</name>
<keyword evidence="2" id="KW-0812">Transmembrane</keyword>
<dbReference type="AlphaFoldDB" id="A0A6I6CSL8"/>
<evidence type="ECO:0000256" key="2">
    <source>
        <dbReference type="SAM" id="Phobius"/>
    </source>
</evidence>